<evidence type="ECO:0000256" key="2">
    <source>
        <dbReference type="ARBA" id="ARBA00009554"/>
    </source>
</evidence>
<dbReference type="GO" id="GO:0003676">
    <property type="term" value="F:nucleic acid binding"/>
    <property type="evidence" value="ECO:0007669"/>
    <property type="project" value="InterPro"/>
</dbReference>
<dbReference type="KEGG" id="kaf:KAFR_0D01540"/>
<dbReference type="InterPro" id="IPR018828">
    <property type="entry name" value="RRG7"/>
</dbReference>
<dbReference type="EMBL" id="HE650824">
    <property type="protein sequence ID" value="CCF57800.1"/>
    <property type="molecule type" value="Genomic_DNA"/>
</dbReference>
<dbReference type="InterPro" id="IPR011856">
    <property type="entry name" value="tRNA_endonuc-like_dom_sf"/>
</dbReference>
<dbReference type="AlphaFoldDB" id="H2ATV0"/>
<comment type="similarity">
    <text evidence="2">Belongs to the RRG7 family.</text>
</comment>
<sequence length="234" mass="26900">MLERMLEKKQSYNELIKLFIKQNQKISQSSVFQGNLYEYTVVRELEEKLHMQKLEKIGGAHDEGIDVIGKWDLVPIREKMDQLLGSLSPMSKNTDLFYEKGEVAAGSTARKNMLSQPLNIMVQCKAFTKAKISPKEIREVIGTFSTKVPNNQRKKSIALICSPHLLTKSGLKLINSTNFALIFLRIETMRLLNNEEYDVVNSGKLLNYYENAYASKLLENYRIKEWIKLSAFSI</sequence>
<dbReference type="FunCoup" id="H2ATV0">
    <property type="interactions" value="63"/>
</dbReference>
<dbReference type="RefSeq" id="XP_003956935.1">
    <property type="nucleotide sequence ID" value="XM_003956886.1"/>
</dbReference>
<organism evidence="5 6">
    <name type="scientific">Kazachstania africana (strain ATCC 22294 / BCRC 22015 / CBS 2517 / CECT 1963 / NBRC 1671 / NRRL Y-8276)</name>
    <name type="common">Yeast</name>
    <name type="synonym">Kluyveromyces africanus</name>
    <dbReference type="NCBI Taxonomy" id="1071382"/>
    <lineage>
        <taxon>Eukaryota</taxon>
        <taxon>Fungi</taxon>
        <taxon>Dikarya</taxon>
        <taxon>Ascomycota</taxon>
        <taxon>Saccharomycotina</taxon>
        <taxon>Saccharomycetes</taxon>
        <taxon>Saccharomycetales</taxon>
        <taxon>Saccharomycetaceae</taxon>
        <taxon>Kazachstania</taxon>
    </lineage>
</organism>
<dbReference type="GO" id="GO:0005739">
    <property type="term" value="C:mitochondrion"/>
    <property type="evidence" value="ECO:0007669"/>
    <property type="project" value="UniProtKB-SubCell"/>
</dbReference>
<dbReference type="OrthoDB" id="20734at2759"/>
<dbReference type="Proteomes" id="UP000005220">
    <property type="component" value="Chromosome 4"/>
</dbReference>
<dbReference type="Gene3D" id="3.40.1350.10">
    <property type="match status" value="1"/>
</dbReference>
<evidence type="ECO:0000313" key="5">
    <source>
        <dbReference type="EMBL" id="CCF57800.1"/>
    </source>
</evidence>
<dbReference type="PANTHER" id="PTHR28133:SF1">
    <property type="entry name" value="REQUIRED FOR RESPIRATORY GROWTH PROTEIN 7, MITOCHONDRIAL"/>
    <property type="match status" value="1"/>
</dbReference>
<dbReference type="InParanoid" id="H2ATV0"/>
<evidence type="ECO:0000256" key="1">
    <source>
        <dbReference type="ARBA" id="ARBA00004173"/>
    </source>
</evidence>
<protein>
    <recommendedName>
        <fullName evidence="3">Required for respiratory growth protein 7, mitochondrial</fullName>
    </recommendedName>
</protein>
<evidence type="ECO:0000256" key="4">
    <source>
        <dbReference type="ARBA" id="ARBA00023128"/>
    </source>
</evidence>
<evidence type="ECO:0000256" key="3">
    <source>
        <dbReference type="ARBA" id="ARBA00014638"/>
    </source>
</evidence>
<gene>
    <name evidence="5" type="primary">KAFR0D01540</name>
    <name evidence="5" type="ORF">KAFR_0D01540</name>
</gene>
<dbReference type="PANTHER" id="PTHR28133">
    <property type="entry name" value="REQUIRED FOR RESPIRATORY GROWTH PROTEIN 7, MITOCHONDRIAL"/>
    <property type="match status" value="1"/>
</dbReference>
<dbReference type="HOGENOM" id="CLU_085105_1_0_1"/>
<dbReference type="Pfam" id="PF10356">
    <property type="entry name" value="RRG7"/>
    <property type="match status" value="1"/>
</dbReference>
<accession>H2ATV0</accession>
<dbReference type="GeneID" id="13885758"/>
<evidence type="ECO:0000313" key="6">
    <source>
        <dbReference type="Proteomes" id="UP000005220"/>
    </source>
</evidence>
<name>H2ATV0_KAZAF</name>
<keyword evidence="4" id="KW-0496">Mitochondrion</keyword>
<keyword evidence="6" id="KW-1185">Reference proteome</keyword>
<proteinExistence type="inferred from homology"/>
<comment type="subcellular location">
    <subcellularLocation>
        <location evidence="1">Mitochondrion</location>
    </subcellularLocation>
</comment>
<dbReference type="eggNOG" id="ENOG502RZ1Q">
    <property type="taxonomic scope" value="Eukaryota"/>
</dbReference>
<reference evidence="5 6" key="1">
    <citation type="journal article" date="2011" name="Proc. Natl. Acad. Sci. U.S.A.">
        <title>Evolutionary erosion of yeast sex chromosomes by mating-type switching accidents.</title>
        <authorList>
            <person name="Gordon J.L."/>
            <person name="Armisen D."/>
            <person name="Proux-Wera E."/>
            <person name="Oheigeartaigh S.S."/>
            <person name="Byrne K.P."/>
            <person name="Wolfe K.H."/>
        </authorList>
    </citation>
    <scope>NUCLEOTIDE SEQUENCE [LARGE SCALE GENOMIC DNA]</scope>
    <source>
        <strain evidence="6">ATCC 22294 / BCRC 22015 / CBS 2517 / CECT 1963 / NBRC 1671 / NRRL Y-8276</strain>
    </source>
</reference>